<evidence type="ECO:0000313" key="1">
    <source>
        <dbReference type="EMBL" id="SEL14140.1"/>
    </source>
</evidence>
<dbReference type="AlphaFoldDB" id="A0A1H7MS67"/>
<dbReference type="RefSeq" id="WP_092762418.1">
    <property type="nucleotide sequence ID" value="NZ_FNZQ01000003.1"/>
</dbReference>
<dbReference type="Proteomes" id="UP000199283">
    <property type="component" value="Unassembled WGS sequence"/>
</dbReference>
<evidence type="ECO:0000313" key="2">
    <source>
        <dbReference type="Proteomes" id="UP000199283"/>
    </source>
</evidence>
<accession>A0A1H7MS67</accession>
<reference evidence="1 2" key="1">
    <citation type="submission" date="2016-10" db="EMBL/GenBank/DDBJ databases">
        <authorList>
            <person name="de Groot N.N."/>
        </authorList>
    </citation>
    <scope>NUCLEOTIDE SEQUENCE [LARGE SCALE GENOMIC DNA]</scope>
    <source>
        <strain evidence="1 2">DSM 14858</strain>
    </source>
</reference>
<dbReference type="EMBL" id="FNZQ01000003">
    <property type="protein sequence ID" value="SEL14140.1"/>
    <property type="molecule type" value="Genomic_DNA"/>
</dbReference>
<keyword evidence="2" id="KW-1185">Reference proteome</keyword>
<sequence>MHNEAKDISSQFWSATKKGIATTVGVGSIAGLLALLEANAGTFTQLAIKAPGTFGWLKPVLTSLGL</sequence>
<protein>
    <submittedName>
        <fullName evidence="1">Uncharacterized protein</fullName>
    </submittedName>
</protein>
<dbReference type="STRING" id="188906.SAMN04488526_2046"/>
<name>A0A1H7MS67_9RHOB</name>
<proteinExistence type="predicted"/>
<gene>
    <name evidence="1" type="ORF">SAMN04488526_2046</name>
</gene>
<organism evidence="1 2">
    <name type="scientific">Jannaschia helgolandensis</name>
    <dbReference type="NCBI Taxonomy" id="188906"/>
    <lineage>
        <taxon>Bacteria</taxon>
        <taxon>Pseudomonadati</taxon>
        <taxon>Pseudomonadota</taxon>
        <taxon>Alphaproteobacteria</taxon>
        <taxon>Rhodobacterales</taxon>
        <taxon>Roseobacteraceae</taxon>
        <taxon>Jannaschia</taxon>
    </lineage>
</organism>